<keyword evidence="6" id="KW-1185">Reference proteome</keyword>
<dbReference type="GO" id="GO:0005737">
    <property type="term" value="C:cytoplasm"/>
    <property type="evidence" value="ECO:0007669"/>
    <property type="project" value="UniProtKB-ARBA"/>
</dbReference>
<accession>S5TJ30</accession>
<dbReference type="AlphaFoldDB" id="S5TJ30"/>
<dbReference type="InterPro" id="IPR029064">
    <property type="entry name" value="Ribosomal_eL30-like_sf"/>
</dbReference>
<dbReference type="CDD" id="cd18095">
    <property type="entry name" value="SpoU-like_rRNA-MTase"/>
    <property type="match status" value="1"/>
</dbReference>
<evidence type="ECO:0000313" key="5">
    <source>
        <dbReference type="EMBL" id="AGS34748.1"/>
    </source>
</evidence>
<dbReference type="RefSeq" id="WP_020934681.1">
    <property type="nucleotide sequence ID" value="NC_021915.1"/>
</dbReference>
<proteinExistence type="inferred from homology"/>
<dbReference type="InterPro" id="IPR001537">
    <property type="entry name" value="SpoU_MeTrfase"/>
</dbReference>
<evidence type="ECO:0000256" key="2">
    <source>
        <dbReference type="ARBA" id="ARBA00022603"/>
    </source>
</evidence>
<dbReference type="GO" id="GO:0006396">
    <property type="term" value="P:RNA processing"/>
    <property type="evidence" value="ECO:0007669"/>
    <property type="project" value="InterPro"/>
</dbReference>
<dbReference type="SUPFAM" id="SSF75217">
    <property type="entry name" value="alpha/beta knot"/>
    <property type="match status" value="1"/>
</dbReference>
<feature type="domain" description="RNA 2-O ribose methyltransferase substrate binding" evidence="4">
    <location>
        <begin position="35"/>
        <end position="108"/>
    </location>
</feature>
<dbReference type="PANTHER" id="PTHR43191:SF2">
    <property type="entry name" value="RRNA METHYLTRANSFERASE 3, MITOCHONDRIAL"/>
    <property type="match status" value="1"/>
</dbReference>
<dbReference type="Pfam" id="PF00588">
    <property type="entry name" value="SpoU_methylase"/>
    <property type="match status" value="1"/>
</dbReference>
<dbReference type="Pfam" id="PF08032">
    <property type="entry name" value="SpoU_sub_bind"/>
    <property type="match status" value="1"/>
</dbReference>
<evidence type="ECO:0000313" key="6">
    <source>
        <dbReference type="Proteomes" id="UP000015388"/>
    </source>
</evidence>
<dbReference type="InterPro" id="IPR029028">
    <property type="entry name" value="Alpha/beta_knot_MTases"/>
</dbReference>
<gene>
    <name evidence="5" type="ORF">B841_06375</name>
</gene>
<dbReference type="GO" id="GO:0032259">
    <property type="term" value="P:methylation"/>
    <property type="evidence" value="ECO:0007669"/>
    <property type="project" value="UniProtKB-KW"/>
</dbReference>
<keyword evidence="3 5" id="KW-0808">Transferase</keyword>
<organism evidence="5 6">
    <name type="scientific">Corynebacterium maris DSM 45190</name>
    <dbReference type="NCBI Taxonomy" id="1224163"/>
    <lineage>
        <taxon>Bacteria</taxon>
        <taxon>Bacillati</taxon>
        <taxon>Actinomycetota</taxon>
        <taxon>Actinomycetes</taxon>
        <taxon>Mycobacteriales</taxon>
        <taxon>Corynebacteriaceae</taxon>
        <taxon>Corynebacterium</taxon>
    </lineage>
</organism>
<dbReference type="eggNOG" id="COG0566">
    <property type="taxonomic scope" value="Bacteria"/>
</dbReference>
<dbReference type="KEGG" id="cmd:B841_06375"/>
<dbReference type="Gene3D" id="3.30.1330.30">
    <property type="match status" value="1"/>
</dbReference>
<dbReference type="PANTHER" id="PTHR43191">
    <property type="entry name" value="RRNA METHYLTRANSFERASE 3"/>
    <property type="match status" value="1"/>
</dbReference>
<dbReference type="Gene3D" id="3.40.1280.10">
    <property type="match status" value="1"/>
</dbReference>
<evidence type="ECO:0000259" key="4">
    <source>
        <dbReference type="SMART" id="SM00967"/>
    </source>
</evidence>
<dbReference type="SMART" id="SM00967">
    <property type="entry name" value="SpoU_sub_bind"/>
    <property type="match status" value="1"/>
</dbReference>
<dbReference type="InterPro" id="IPR051259">
    <property type="entry name" value="rRNA_Methyltransferase"/>
</dbReference>
<dbReference type="SUPFAM" id="SSF55315">
    <property type="entry name" value="L30e-like"/>
    <property type="match status" value="1"/>
</dbReference>
<protein>
    <submittedName>
        <fullName evidence="5">23S ribosomal RNA methyltransferase</fullName>
    </submittedName>
</protein>
<keyword evidence="2 5" id="KW-0489">Methyltransferase</keyword>
<sequence>MSLDFSQPFTERTPRVVNAAKLLRSAGRRKAERFLVEGENAVDAAVSTGSATDLFVTERAAERFSDIVTAAGYMNVYTHAIDEKAARALTDTVTTTGLFAVCTPVLWSVGKALGKTPKLVTVPVQTSEPGNAGTLMRVSDAMGADAVLFAGETVDPQSGKAARASAGSLFHVPVARHADVNDVLGQVRAKGLTILATAADGEVDLEDADDLLARPTAWLFGNEAHGLGEDVLAKADHRVRVPIRGRAESLNLATAAAICLYESARGQARAKGE</sequence>
<dbReference type="OrthoDB" id="9794400at2"/>
<evidence type="ECO:0000256" key="3">
    <source>
        <dbReference type="ARBA" id="ARBA00022679"/>
    </source>
</evidence>
<dbReference type="HOGENOM" id="CLU_021322_3_1_11"/>
<reference evidence="5 6" key="1">
    <citation type="submission" date="2012-11" db="EMBL/GenBank/DDBJ databases">
        <title>The complete genome sequence of Corynebacterium maris Coryn-1 (=DSM 45190).</title>
        <authorList>
            <person name="Schaffert L."/>
            <person name="Albersmeier A."/>
            <person name="Kalinowski J."/>
            <person name="Ruckert C."/>
        </authorList>
    </citation>
    <scope>NUCLEOTIDE SEQUENCE [LARGE SCALE GENOMIC DNA]</scope>
    <source>
        <strain evidence="6">Coryn-1</strain>
    </source>
</reference>
<comment type="similarity">
    <text evidence="1">Belongs to the class IV-like SAM-binding methyltransferase superfamily. RNA methyltransferase TrmH family.</text>
</comment>
<dbReference type="PATRIC" id="fig|1224163.3.peg.1281"/>
<name>S5TJ30_9CORY</name>
<dbReference type="InterPro" id="IPR029026">
    <property type="entry name" value="tRNA_m1G_MTases_N"/>
</dbReference>
<dbReference type="STRING" id="1224163.B841_06375"/>
<dbReference type="GO" id="GO:0008173">
    <property type="term" value="F:RNA methyltransferase activity"/>
    <property type="evidence" value="ECO:0007669"/>
    <property type="project" value="InterPro"/>
</dbReference>
<dbReference type="InterPro" id="IPR013123">
    <property type="entry name" value="SpoU_subst-bd"/>
</dbReference>
<evidence type="ECO:0000256" key="1">
    <source>
        <dbReference type="ARBA" id="ARBA00007228"/>
    </source>
</evidence>
<dbReference type="GO" id="GO:0003723">
    <property type="term" value="F:RNA binding"/>
    <property type="evidence" value="ECO:0007669"/>
    <property type="project" value="InterPro"/>
</dbReference>
<dbReference type="EMBL" id="CP003924">
    <property type="protein sequence ID" value="AGS34748.1"/>
    <property type="molecule type" value="Genomic_DNA"/>
</dbReference>
<dbReference type="Proteomes" id="UP000015388">
    <property type="component" value="Chromosome"/>
</dbReference>